<dbReference type="EMBL" id="CP037920">
    <property type="protein sequence ID" value="QDT95562.1"/>
    <property type="molecule type" value="Genomic_DNA"/>
</dbReference>
<dbReference type="AlphaFoldDB" id="A0A517VRD0"/>
<organism evidence="1 2">
    <name type="scientific">Gimesia aquarii</name>
    <dbReference type="NCBI Taxonomy" id="2527964"/>
    <lineage>
        <taxon>Bacteria</taxon>
        <taxon>Pseudomonadati</taxon>
        <taxon>Planctomycetota</taxon>
        <taxon>Planctomycetia</taxon>
        <taxon>Planctomycetales</taxon>
        <taxon>Planctomycetaceae</taxon>
        <taxon>Gimesia</taxon>
    </lineage>
</organism>
<dbReference type="Proteomes" id="UP000318704">
    <property type="component" value="Chromosome"/>
</dbReference>
<evidence type="ECO:0000313" key="2">
    <source>
        <dbReference type="Proteomes" id="UP000318704"/>
    </source>
</evidence>
<sequence length="236" mass="25712">MRIYDPEMSYLFHHRPFAGGLGAALYVGIGAPDAIRYRRGMILDGCDFQVFRNSDFLFGAAAVQKTLYVETIKSPTAQFSYTIPSVYFGQDIYIQVRTHEADIENESIYRTQKLQVDGSGNAVNQILGSGRILRVEIRDGGTIRIRFVYDSVRDGLQPTQFVITKTAGPGSVDPVAVTHTGKRFYEADIPGLLDATTYTFQLVAENGPTTALLDSVSATADASGPPPISNLTAEGC</sequence>
<gene>
    <name evidence="1" type="ORF">V144x_10070</name>
</gene>
<dbReference type="RefSeq" id="WP_144982215.1">
    <property type="nucleotide sequence ID" value="NZ_CP037920.1"/>
</dbReference>
<protein>
    <submittedName>
        <fullName evidence="1">Uncharacterized protein</fullName>
    </submittedName>
</protein>
<name>A0A517VRD0_9PLAN</name>
<dbReference type="KEGG" id="gaw:V144x_10070"/>
<accession>A0A517VRD0</accession>
<proteinExistence type="predicted"/>
<evidence type="ECO:0000313" key="1">
    <source>
        <dbReference type="EMBL" id="QDT95562.1"/>
    </source>
</evidence>
<reference evidence="1 2" key="1">
    <citation type="submission" date="2019-03" db="EMBL/GenBank/DDBJ databases">
        <title>Deep-cultivation of Planctomycetes and their phenomic and genomic characterization uncovers novel biology.</title>
        <authorList>
            <person name="Wiegand S."/>
            <person name="Jogler M."/>
            <person name="Boedeker C."/>
            <person name="Pinto D."/>
            <person name="Vollmers J."/>
            <person name="Rivas-Marin E."/>
            <person name="Kohn T."/>
            <person name="Peeters S.H."/>
            <person name="Heuer A."/>
            <person name="Rast P."/>
            <person name="Oberbeckmann S."/>
            <person name="Bunk B."/>
            <person name="Jeske O."/>
            <person name="Meyerdierks A."/>
            <person name="Storesund J.E."/>
            <person name="Kallscheuer N."/>
            <person name="Luecker S."/>
            <person name="Lage O.M."/>
            <person name="Pohl T."/>
            <person name="Merkel B.J."/>
            <person name="Hornburger P."/>
            <person name="Mueller R.-W."/>
            <person name="Bruemmer F."/>
            <person name="Labrenz M."/>
            <person name="Spormann A.M."/>
            <person name="Op den Camp H."/>
            <person name="Overmann J."/>
            <person name="Amann R."/>
            <person name="Jetten M.S.M."/>
            <person name="Mascher T."/>
            <person name="Medema M.H."/>
            <person name="Devos D.P."/>
            <person name="Kaster A.-K."/>
            <person name="Ovreas L."/>
            <person name="Rohde M."/>
            <person name="Galperin M.Y."/>
            <person name="Jogler C."/>
        </authorList>
    </citation>
    <scope>NUCLEOTIDE SEQUENCE [LARGE SCALE GENOMIC DNA]</scope>
    <source>
        <strain evidence="1 2">V144</strain>
    </source>
</reference>